<feature type="non-terminal residue" evidence="1">
    <location>
        <position position="55"/>
    </location>
</feature>
<proteinExistence type="predicted"/>
<keyword evidence="2" id="KW-1185">Reference proteome</keyword>
<name>A0A1I1V7P0_9ACTN</name>
<dbReference type="EMBL" id="FOLM01000031">
    <property type="protein sequence ID" value="SFD79027.1"/>
    <property type="molecule type" value="Genomic_DNA"/>
</dbReference>
<reference evidence="1 2" key="1">
    <citation type="submission" date="2016-10" db="EMBL/GenBank/DDBJ databases">
        <authorList>
            <person name="de Groot N.N."/>
        </authorList>
    </citation>
    <scope>NUCLEOTIDE SEQUENCE [LARGE SCALE GENOMIC DNA]</scope>
    <source>
        <strain evidence="1 2">CGMCC 4.5739</strain>
    </source>
</reference>
<protein>
    <submittedName>
        <fullName evidence="1">Uncharacterized protein</fullName>
    </submittedName>
</protein>
<accession>A0A1I1V7P0</accession>
<evidence type="ECO:0000313" key="2">
    <source>
        <dbReference type="Proteomes" id="UP000199207"/>
    </source>
</evidence>
<sequence length="55" mass="5711">MNDAPARTRGRRSGRIRLLPKRTRGRIKLLISAACAALVGAALLPAGSAQAATIT</sequence>
<gene>
    <name evidence="1" type="ORF">SAMN05421773_1311</name>
</gene>
<dbReference type="Proteomes" id="UP000199207">
    <property type="component" value="Unassembled WGS sequence"/>
</dbReference>
<dbReference type="AlphaFoldDB" id="A0A1I1V7P0"/>
<evidence type="ECO:0000313" key="1">
    <source>
        <dbReference type="EMBL" id="SFD79027.1"/>
    </source>
</evidence>
<organism evidence="1 2">
    <name type="scientific">Streptomyces aidingensis</name>
    <dbReference type="NCBI Taxonomy" id="910347"/>
    <lineage>
        <taxon>Bacteria</taxon>
        <taxon>Bacillati</taxon>
        <taxon>Actinomycetota</taxon>
        <taxon>Actinomycetes</taxon>
        <taxon>Kitasatosporales</taxon>
        <taxon>Streptomycetaceae</taxon>
        <taxon>Streptomyces</taxon>
    </lineage>
</organism>